<organism evidence="3 4">
    <name type="scientific">Phytophthora cactorum</name>
    <dbReference type="NCBI Taxonomy" id="29920"/>
    <lineage>
        <taxon>Eukaryota</taxon>
        <taxon>Sar</taxon>
        <taxon>Stramenopiles</taxon>
        <taxon>Oomycota</taxon>
        <taxon>Peronosporomycetes</taxon>
        <taxon>Peronosporales</taxon>
        <taxon>Peronosporaceae</taxon>
        <taxon>Phytophthora</taxon>
    </lineage>
</organism>
<accession>A0A329SVM2</accession>
<dbReference type="VEuPathDB" id="FungiDB:PC110_g2910"/>
<reference evidence="1" key="2">
    <citation type="submission" date="2018-10" db="EMBL/GenBank/DDBJ databases">
        <title>Effector identification in a new, highly contiguous assembly of the strawberry crown rot pathogen Phytophthora cactorum.</title>
        <authorList>
            <person name="Armitage A.D."/>
            <person name="Nellist C.F."/>
            <person name="Bates H."/>
            <person name="Vickerstaff R.J."/>
            <person name="Harrison R.J."/>
        </authorList>
    </citation>
    <scope>NUCLEOTIDE SEQUENCE</scope>
    <source>
        <strain evidence="1">15-7</strain>
        <strain evidence="2">4032</strain>
    </source>
</reference>
<dbReference type="Proteomes" id="UP000251314">
    <property type="component" value="Unassembled WGS sequence"/>
</dbReference>
<evidence type="ECO:0000313" key="1">
    <source>
        <dbReference type="EMBL" id="KAG2851257.1"/>
    </source>
</evidence>
<evidence type="ECO:0000313" key="3">
    <source>
        <dbReference type="EMBL" id="RAW40874.1"/>
    </source>
</evidence>
<reference evidence="3 4" key="1">
    <citation type="submission" date="2018-01" db="EMBL/GenBank/DDBJ databases">
        <title>Draft genome of the strawberry crown rot pathogen Phytophthora cactorum.</title>
        <authorList>
            <person name="Armitage A.D."/>
            <person name="Lysoe E."/>
            <person name="Nellist C.F."/>
            <person name="Harrison R.J."/>
            <person name="Brurberg M.B."/>
        </authorList>
    </citation>
    <scope>NUCLEOTIDE SEQUENCE [LARGE SCALE GENOMIC DNA]</scope>
    <source>
        <strain evidence="3 4">10300</strain>
    </source>
</reference>
<name>A0A329SVM2_9STRA</name>
<dbReference type="AlphaFoldDB" id="A0A329SVM2"/>
<comment type="caution">
    <text evidence="3">The sequence shown here is derived from an EMBL/GenBank/DDBJ whole genome shotgun (WGS) entry which is preliminary data.</text>
</comment>
<dbReference type="EMBL" id="MJFZ01000040">
    <property type="protein sequence ID" value="RAW40874.1"/>
    <property type="molecule type" value="Genomic_DNA"/>
</dbReference>
<evidence type="ECO:0000313" key="2">
    <source>
        <dbReference type="EMBL" id="KAG2943431.1"/>
    </source>
</evidence>
<keyword evidence="4" id="KW-1185">Reference proteome</keyword>
<dbReference type="EMBL" id="RCMG01000620">
    <property type="protein sequence ID" value="KAG2851257.1"/>
    <property type="molecule type" value="Genomic_DNA"/>
</dbReference>
<dbReference type="Proteomes" id="UP000774804">
    <property type="component" value="Unassembled WGS sequence"/>
</dbReference>
<proteinExistence type="predicted"/>
<protein>
    <submittedName>
        <fullName evidence="3">Uncharacterized protein</fullName>
    </submittedName>
</protein>
<gene>
    <name evidence="3" type="ORF">PC110_g2910</name>
    <name evidence="1" type="ORF">PC113_g16076</name>
    <name evidence="2" type="ORF">PC115_g795</name>
</gene>
<evidence type="ECO:0000313" key="4">
    <source>
        <dbReference type="Proteomes" id="UP000251314"/>
    </source>
</evidence>
<dbReference type="Proteomes" id="UP000735874">
    <property type="component" value="Unassembled WGS sequence"/>
</dbReference>
<dbReference type="EMBL" id="RCMI01000009">
    <property type="protein sequence ID" value="KAG2943431.1"/>
    <property type="molecule type" value="Genomic_DNA"/>
</dbReference>
<sequence>MLELYEDIDCIPLNIIRLNPENYKINDKSQGSAFGGKMVIA</sequence>